<evidence type="ECO:0008006" key="2">
    <source>
        <dbReference type="Google" id="ProtNLM"/>
    </source>
</evidence>
<reference evidence="1" key="1">
    <citation type="submission" date="2018-06" db="EMBL/GenBank/DDBJ databases">
        <authorList>
            <person name="Zhirakovskaya E."/>
        </authorList>
    </citation>
    <scope>NUCLEOTIDE SEQUENCE</scope>
</reference>
<evidence type="ECO:0000313" key="1">
    <source>
        <dbReference type="EMBL" id="VAX23524.1"/>
    </source>
</evidence>
<proteinExistence type="predicted"/>
<sequence length="479" mass="52189">MRLFGVTGRGIVLGALLVGAVTVLTPVEGQALPAFARKYDMACSVCHTRMPRLNFFGQRFLENGYQIPGAMDGSSVKKKLLGGANGATLGKVSNYMAVRLRADVERFGFNDKEATESDDKVRIQTPDVINIFFAGTAAKNISFFFETEYNTREDFAGIMFERANLVFSNLAGSPGLNVKIGNFDPASFFSFPTHRQQMNPVGPEAETGDFPPDINRIPLLPLAFSSKFFGLTRSASSAGGEGFAILPFEPALFNAPTKRGATLYGRPFGDSFLYQVGIVDGTRATGERGYDYYAMLRYDYVRGEYWAANLSAFYYRSPESANLTNMGSMGGGGMSGMGDSSSSAVDNQIALADMTRYGIGARVNYKTLDIYGALIFDKLDYTLPAMSASNWDNDASGLSLEANWAATQKWMFSTRYDKMDAGGLVAMAKNSTWITVQAKYYTSPNIALFLRGHNNLESADDSPARNLRNAVLAGVDMAF</sequence>
<dbReference type="AlphaFoldDB" id="A0A3B1CHU3"/>
<dbReference type="SUPFAM" id="SSF56935">
    <property type="entry name" value="Porins"/>
    <property type="match status" value="1"/>
</dbReference>
<dbReference type="Gene3D" id="2.40.160.10">
    <property type="entry name" value="Porin"/>
    <property type="match status" value="1"/>
</dbReference>
<organism evidence="1">
    <name type="scientific">hydrothermal vent metagenome</name>
    <dbReference type="NCBI Taxonomy" id="652676"/>
    <lineage>
        <taxon>unclassified sequences</taxon>
        <taxon>metagenomes</taxon>
        <taxon>ecological metagenomes</taxon>
    </lineage>
</organism>
<protein>
    <recommendedName>
        <fullName evidence="2">Cytochrome c domain-containing protein</fullName>
    </recommendedName>
</protein>
<gene>
    <name evidence="1" type="ORF">MNBD_NITROSPINAE03-109</name>
</gene>
<dbReference type="EMBL" id="UOGB01000274">
    <property type="protein sequence ID" value="VAX23524.1"/>
    <property type="molecule type" value="Genomic_DNA"/>
</dbReference>
<accession>A0A3B1CHU3</accession>
<name>A0A3B1CHU3_9ZZZZ</name>
<dbReference type="InterPro" id="IPR023614">
    <property type="entry name" value="Porin_dom_sf"/>
</dbReference>